<dbReference type="EMBL" id="CP054836">
    <property type="protein sequence ID" value="QKV20262.1"/>
    <property type="molecule type" value="Genomic_DNA"/>
</dbReference>
<dbReference type="AlphaFoldDB" id="A0A6N1VLH5"/>
<dbReference type="RefSeq" id="WP_175278153.1">
    <property type="nucleotide sequence ID" value="NZ_CP054836.1"/>
</dbReference>
<proteinExistence type="predicted"/>
<protein>
    <submittedName>
        <fullName evidence="1">Uncharacterized protein</fullName>
    </submittedName>
</protein>
<gene>
    <name evidence="1" type="ORF">HTY61_18285</name>
</gene>
<name>A0A6N1VLH5_9HYPH</name>
<dbReference type="Proteomes" id="UP000509367">
    <property type="component" value="Chromosome"/>
</dbReference>
<sequence length="158" mass="17185">MSATFDPPIYRFTVRAPESRHNAIRLAAARHGMTPGQMVQALFDRIDLTALDGEVAKAAAHHKALFPKTRETTRELAERAKSVGLSVRELKVFRALADMAGVGGIVRPMAMDIETRSGVAASHVEAAYQVLLDKGFIAVAPSTGRGRRAFTICRMPEI</sequence>
<organism evidence="1 2">
    <name type="scientific">Oricola thermophila</name>
    <dbReference type="NCBI Taxonomy" id="2742145"/>
    <lineage>
        <taxon>Bacteria</taxon>
        <taxon>Pseudomonadati</taxon>
        <taxon>Pseudomonadota</taxon>
        <taxon>Alphaproteobacteria</taxon>
        <taxon>Hyphomicrobiales</taxon>
        <taxon>Ahrensiaceae</taxon>
        <taxon>Oricola</taxon>
    </lineage>
</organism>
<evidence type="ECO:0000313" key="1">
    <source>
        <dbReference type="EMBL" id="QKV20262.1"/>
    </source>
</evidence>
<evidence type="ECO:0000313" key="2">
    <source>
        <dbReference type="Proteomes" id="UP000509367"/>
    </source>
</evidence>
<reference evidence="1 2" key="1">
    <citation type="submission" date="2020-06" db="EMBL/GenBank/DDBJ databases">
        <title>Oricola thermophila sp. nov. isolated from a tidal sediments.</title>
        <authorList>
            <person name="Kwon K.K."/>
            <person name="Yang S.-H."/>
            <person name="Park M.-J."/>
        </authorList>
    </citation>
    <scope>NUCLEOTIDE SEQUENCE [LARGE SCALE GENOMIC DNA]</scope>
    <source>
        <strain evidence="1 2">MEBiC13590</strain>
    </source>
</reference>
<dbReference type="KEGG" id="orm:HTY61_18285"/>
<keyword evidence="2" id="KW-1185">Reference proteome</keyword>
<accession>A0A6N1VLH5</accession>